<dbReference type="GO" id="GO:0016301">
    <property type="term" value="F:kinase activity"/>
    <property type="evidence" value="ECO:0007669"/>
    <property type="project" value="UniProtKB-KW"/>
</dbReference>
<evidence type="ECO:0000313" key="4">
    <source>
        <dbReference type="Proteomes" id="UP001431449"/>
    </source>
</evidence>
<sequence>MPASFLLPAHKPYHPRSEQLRLLRTELLLRHDEATGANMLAVVSAGAGDGRSQLAAELAICFSQLGQPTLLVDADLRNPVQHRFFNAANQDGLAPGLIDSTRLTYRTVVGLRNLCVLTAGPRPVNPLELLSSRPFEELVRSWRPQFQFVVLDTPPIGQFADALAVATVTRRVLSLSRAGQTSFKDVRNVMRRLEATRSRMLGAVLNHF</sequence>
<dbReference type="Proteomes" id="UP001431449">
    <property type="component" value="Unassembled WGS sequence"/>
</dbReference>
<evidence type="ECO:0000313" key="3">
    <source>
        <dbReference type="EMBL" id="MCK7593085.1"/>
    </source>
</evidence>
<keyword evidence="1" id="KW-0547">Nucleotide-binding</keyword>
<keyword evidence="3" id="KW-0418">Kinase</keyword>
<dbReference type="RefSeq" id="WP_248206111.1">
    <property type="nucleotide sequence ID" value="NZ_JALNMH010000003.1"/>
</dbReference>
<organism evidence="3 4">
    <name type="scientific">Pseudomarimonas salicorniae</name>
    <dbReference type="NCBI Taxonomy" id="2933270"/>
    <lineage>
        <taxon>Bacteria</taxon>
        <taxon>Pseudomonadati</taxon>
        <taxon>Pseudomonadota</taxon>
        <taxon>Gammaproteobacteria</taxon>
        <taxon>Lysobacterales</taxon>
        <taxon>Lysobacteraceae</taxon>
        <taxon>Pseudomarimonas</taxon>
    </lineage>
</organism>
<evidence type="ECO:0000256" key="2">
    <source>
        <dbReference type="ARBA" id="ARBA00022840"/>
    </source>
</evidence>
<reference evidence="3" key="1">
    <citation type="submission" date="2022-04" db="EMBL/GenBank/DDBJ databases">
        <title>Lysobacter sp. CAU 1642 isolated from sea sand.</title>
        <authorList>
            <person name="Kim W."/>
        </authorList>
    </citation>
    <scope>NUCLEOTIDE SEQUENCE</scope>
    <source>
        <strain evidence="3">CAU 1642</strain>
    </source>
</reference>
<dbReference type="InterPro" id="IPR005702">
    <property type="entry name" value="Wzc-like_C"/>
</dbReference>
<keyword evidence="2" id="KW-0067">ATP-binding</keyword>
<dbReference type="PANTHER" id="PTHR32309:SF31">
    <property type="entry name" value="CAPSULAR EXOPOLYSACCHARIDE FAMILY"/>
    <property type="match status" value="1"/>
</dbReference>
<dbReference type="InterPro" id="IPR050445">
    <property type="entry name" value="Bact_polysacc_biosynth/exp"/>
</dbReference>
<keyword evidence="3" id="KW-0808">Transferase</keyword>
<dbReference type="PANTHER" id="PTHR32309">
    <property type="entry name" value="TYROSINE-PROTEIN KINASE"/>
    <property type="match status" value="1"/>
</dbReference>
<accession>A0ABT0GGE3</accession>
<keyword evidence="4" id="KW-1185">Reference proteome</keyword>
<dbReference type="EMBL" id="JALNMH010000003">
    <property type="protein sequence ID" value="MCK7593085.1"/>
    <property type="molecule type" value="Genomic_DNA"/>
</dbReference>
<proteinExistence type="predicted"/>
<dbReference type="CDD" id="cd05387">
    <property type="entry name" value="BY-kinase"/>
    <property type="match status" value="1"/>
</dbReference>
<dbReference type="SUPFAM" id="SSF52540">
    <property type="entry name" value="P-loop containing nucleoside triphosphate hydrolases"/>
    <property type="match status" value="1"/>
</dbReference>
<evidence type="ECO:0000256" key="1">
    <source>
        <dbReference type="ARBA" id="ARBA00022741"/>
    </source>
</evidence>
<comment type="caution">
    <text evidence="3">The sequence shown here is derived from an EMBL/GenBank/DDBJ whole genome shotgun (WGS) entry which is preliminary data.</text>
</comment>
<dbReference type="InterPro" id="IPR027417">
    <property type="entry name" value="P-loop_NTPase"/>
</dbReference>
<dbReference type="NCBIfam" id="TIGR01007">
    <property type="entry name" value="eps_fam"/>
    <property type="match status" value="1"/>
</dbReference>
<protein>
    <submittedName>
        <fullName evidence="3">CpsD/CapB family tyrosine-protein kinase</fullName>
    </submittedName>
</protein>
<dbReference type="Gene3D" id="3.40.50.300">
    <property type="entry name" value="P-loop containing nucleotide triphosphate hydrolases"/>
    <property type="match status" value="1"/>
</dbReference>
<name>A0ABT0GGE3_9GAMM</name>
<gene>
    <name evidence="3" type="ORF">M0G41_05300</name>
</gene>